<dbReference type="Proteomes" id="UP000032046">
    <property type="component" value="Unassembled WGS sequence"/>
</dbReference>
<sequence>MTIHFSTHYDGEIFVNSHTDLMGITYVGPTGLLKQLELRAGLHTEVKSDVEREAEYLNAMTPCISGTMFENAFNVDKIGVAGKLLGWRDNLIMAGWDGACDDQKAKKLTILATIEESFHSSGIADAWVKVRDAYKSADMLSDRVDEIVVDCPWSEIPFIVQDTLDSISKNGVKVTKKVLENEEQAKLDTSKVKVVDFPDINDAYEWFAQIESMPEDSVVINRDNVLLNHILYTWDKPLVHSSLTQTNPQLLQFFKLGMSIFSRPLNIQNLISYLQLPMSPIPGALRYKLSKMLLQHGGFGNKTKREDGEVRDEWEQTIHEFEFVNKEGKATPQARAKKMAFLSPIRNDYADGISKDELMGYLDSLNKWAIGHYADVDLAEEKKAQLHELQTFISSFKTSLQSLSGEIVQYSDIEKLVLQIYRPMNYALNQTENGAFCVVNDIRQVATPAKTILWLDCQDEDGENDSYDFLTKYEKEYLCGHGVKLPGFANHLSTARKEHLRILSQADTVILVHSAYNGTTRLGEHSMIAEVRHTAGKLPTCDRNSLFPMVKTTEKTADVDRFAPVAALELGAIDYKGRKESNSSLDTLIQLPFNYVVQYVAKLNEPNEEQLKNTHITLGLVAHNFFEHIIDDGKSDLQLMRQLTEDEFDQRLENSIDATGLIMRLLENTSSLGEFRIHLKDSMLSLIDIMEHLNLTPVGCEVSIPDEYSQKKLELKTIGDFGARIDFLLNDASGRYVIFDFKWSYSQYYGKKLEENTAIQLELYREAVKQMYTGKDVAAVGYYMMPRKQLITSDYDEISGSKLIKHVDPANIIVPLIQQIKNSYAFRMDEIRRGHIEEAETVDIKDIDNCYHAKEEELGLCPLSVTEKTTGRGKSKQLISVTKESEHVFNPSKKLSFEDEKKEPCEIATSHAILKGRLK</sequence>
<comment type="caution">
    <text evidence="2">The sequence shown here is derived from an EMBL/GenBank/DDBJ whole genome shotgun (WGS) entry which is preliminary data.</text>
</comment>
<dbReference type="Pfam" id="PF12705">
    <property type="entry name" value="PDDEXK_1"/>
    <property type="match status" value="1"/>
</dbReference>
<gene>
    <name evidence="2" type="ORF">ST44_04625</name>
</gene>
<reference evidence="2 3" key="1">
    <citation type="submission" date="2015-01" db="EMBL/GenBank/DDBJ databases">
        <title>Comparative genomics of non-oral Prevotella species.</title>
        <authorList>
            <person name="Accetto T."/>
            <person name="Nograsek B."/>
            <person name="Avgustin G."/>
        </authorList>
    </citation>
    <scope>NUCLEOTIDE SEQUENCE [LARGE SCALE GENOMIC DNA]</scope>
    <source>
        <strain evidence="2 3">P5-119</strain>
    </source>
</reference>
<proteinExistence type="predicted"/>
<keyword evidence="3" id="KW-1185">Reference proteome</keyword>
<dbReference type="AlphaFoldDB" id="A0A0D0IWW4"/>
<protein>
    <recommendedName>
        <fullName evidence="1">PD-(D/E)XK endonuclease-like domain-containing protein</fullName>
    </recommendedName>
</protein>
<dbReference type="InterPro" id="IPR038726">
    <property type="entry name" value="PDDEXK_AddAB-type"/>
</dbReference>
<dbReference type="EMBL" id="JXQK01000046">
    <property type="protein sequence ID" value="KIP63200.1"/>
    <property type="molecule type" value="Genomic_DNA"/>
</dbReference>
<accession>A0A0D0IWW4</accession>
<dbReference type="RefSeq" id="WP_197068939.1">
    <property type="nucleotide sequence ID" value="NZ_JXQI01000068.1"/>
</dbReference>
<name>A0A0D0IWW4_9BACT</name>
<organism evidence="2 3">
    <name type="scientific">Prevotella pectinovora</name>
    <dbReference type="NCBI Taxonomy" id="1602169"/>
    <lineage>
        <taxon>Bacteria</taxon>
        <taxon>Pseudomonadati</taxon>
        <taxon>Bacteroidota</taxon>
        <taxon>Bacteroidia</taxon>
        <taxon>Bacteroidales</taxon>
        <taxon>Prevotellaceae</taxon>
        <taxon>Prevotella</taxon>
    </lineage>
</organism>
<evidence type="ECO:0000259" key="1">
    <source>
        <dbReference type="Pfam" id="PF12705"/>
    </source>
</evidence>
<dbReference type="STRING" id="1602171.ST44_04625"/>
<evidence type="ECO:0000313" key="2">
    <source>
        <dbReference type="EMBL" id="KIP63200.1"/>
    </source>
</evidence>
<feature type="domain" description="PD-(D/E)XK endonuclease-like" evidence="1">
    <location>
        <begin position="581"/>
        <end position="836"/>
    </location>
</feature>
<evidence type="ECO:0000313" key="3">
    <source>
        <dbReference type="Proteomes" id="UP000032046"/>
    </source>
</evidence>